<protein>
    <submittedName>
        <fullName evidence="1">DUF3500 domain-containing protein</fullName>
    </submittedName>
</protein>
<dbReference type="RefSeq" id="WP_353647427.1">
    <property type="nucleotide sequence ID" value="NZ_CP159218.1"/>
</dbReference>
<organism evidence="1">
    <name type="scientific">Nakamurella sp. A5-74</name>
    <dbReference type="NCBI Taxonomy" id="3158264"/>
    <lineage>
        <taxon>Bacteria</taxon>
        <taxon>Bacillati</taxon>
        <taxon>Actinomycetota</taxon>
        <taxon>Actinomycetes</taxon>
        <taxon>Nakamurellales</taxon>
        <taxon>Nakamurellaceae</taxon>
        <taxon>Nakamurella</taxon>
    </lineage>
</organism>
<proteinExistence type="predicted"/>
<name>A0AAU8DKP4_9ACTN</name>
<dbReference type="EMBL" id="CP159218">
    <property type="protein sequence ID" value="XCG61811.1"/>
    <property type="molecule type" value="Genomic_DNA"/>
</dbReference>
<dbReference type="Pfam" id="PF12006">
    <property type="entry name" value="DUF3500"/>
    <property type="match status" value="1"/>
</dbReference>
<accession>A0AAU8DKP4</accession>
<gene>
    <name evidence="1" type="ORF">ABLG96_10945</name>
</gene>
<reference evidence="1" key="1">
    <citation type="submission" date="2024-05" db="EMBL/GenBank/DDBJ databases">
        <authorList>
            <person name="Cai S.Y."/>
            <person name="Jin L.M."/>
            <person name="Li H.R."/>
        </authorList>
    </citation>
    <scope>NUCLEOTIDE SEQUENCE</scope>
    <source>
        <strain evidence="1">A5-74</strain>
    </source>
</reference>
<dbReference type="PANTHER" id="PTHR37489">
    <property type="entry name" value="DUF3500 DOMAIN-CONTAINING PROTEIN"/>
    <property type="match status" value="1"/>
</dbReference>
<sequence>MTPSSDPPEHLHEDAHTIQKLLVGVIGLLDTFSADQRAGSLFAFDDPRRLDWDIIPKPDRIGVSLHQLDRHQKVVLLDLIRLTVSEEVFTKILAIMQLEHVLRAREAQFLGVAAPLWRTSDSYFFSIFGRPGFEDTWSLRFLGHHVCLNVTIVNQRWISMTPSALGQQPALDAGVLNPLAEDEGLGFQLLETLDERQRSTAVIHDTAPADFVSRQVPRIGALEYPDHYDLGMPQYQITTADRKALALNRNQPSGIRADQLEEHQLDVLMQLIDTYLQRVSDSVAAEYRTGIDADGPATIHFAWAGGTTRGVPHYFRVQTRALLIEMVNAVDSGNHIHSVIRDFDQDFAAAAHEKYLARIAEHGDHLTSRTTSSEGTELMANDWSW</sequence>
<evidence type="ECO:0000313" key="1">
    <source>
        <dbReference type="EMBL" id="XCG61811.1"/>
    </source>
</evidence>
<dbReference type="AlphaFoldDB" id="A0AAU8DKP4"/>
<dbReference type="PANTHER" id="PTHR37489:SF1">
    <property type="entry name" value="DUF3500 DOMAIN-CONTAINING PROTEIN"/>
    <property type="match status" value="1"/>
</dbReference>
<dbReference type="InterPro" id="IPR021889">
    <property type="entry name" value="DUF3500"/>
</dbReference>